<dbReference type="RefSeq" id="WP_012869189.1">
    <property type="nucleotide sequence ID" value="NC_013522.1"/>
</dbReference>
<dbReference type="InterPro" id="IPR018490">
    <property type="entry name" value="cNMP-bd_dom_sf"/>
</dbReference>
<dbReference type="InterPro" id="IPR050397">
    <property type="entry name" value="Env_Response_Regulators"/>
</dbReference>
<dbReference type="HOGENOM" id="CLU_075053_3_2_0"/>
<dbReference type="SUPFAM" id="SSF51206">
    <property type="entry name" value="cAMP-binding domain-like"/>
    <property type="match status" value="1"/>
</dbReference>
<keyword evidence="7" id="KW-1185">Reference proteome</keyword>
<feature type="domain" description="Cyclic nucleotide-binding" evidence="4">
    <location>
        <begin position="53"/>
        <end position="134"/>
    </location>
</feature>
<dbReference type="EnsemblBacteria" id="ACZ18673">
    <property type="protein sequence ID" value="ACZ18673"/>
    <property type="gene ID" value="Taci_0436"/>
</dbReference>
<reference evidence="6 7" key="1">
    <citation type="journal article" date="2009" name="Stand. Genomic Sci.">
        <title>Complete genome sequence of Thermanaerovibrio acidaminovorans type strain (Su883).</title>
        <authorList>
            <person name="Chovatia M."/>
            <person name="Sikorski J."/>
            <person name="Schroder M."/>
            <person name="Lapidus A."/>
            <person name="Nolan M."/>
            <person name="Tice H."/>
            <person name="Glavina Del Rio T."/>
            <person name="Copeland A."/>
            <person name="Cheng J.F."/>
            <person name="Lucas S."/>
            <person name="Chen F."/>
            <person name="Bruce D."/>
            <person name="Goodwin L."/>
            <person name="Pitluck S."/>
            <person name="Ivanova N."/>
            <person name="Mavromatis K."/>
            <person name="Ovchinnikova G."/>
            <person name="Pati A."/>
            <person name="Chen A."/>
            <person name="Palaniappan K."/>
            <person name="Land M."/>
            <person name="Hauser L."/>
            <person name="Chang Y.J."/>
            <person name="Jeffries C.D."/>
            <person name="Chain P."/>
            <person name="Saunders E."/>
            <person name="Detter J.C."/>
            <person name="Brettin T."/>
            <person name="Rohde M."/>
            <person name="Goker M."/>
            <person name="Spring S."/>
            <person name="Bristow J."/>
            <person name="Markowitz V."/>
            <person name="Hugenholtz P."/>
            <person name="Kyrpides N.C."/>
            <person name="Klenk H.P."/>
            <person name="Eisen J.A."/>
        </authorList>
    </citation>
    <scope>NUCLEOTIDE SEQUENCE [LARGE SCALE GENOMIC DNA]</scope>
    <source>
        <strain evidence="7">ATCC 49978 / DSM 6589 / Su883</strain>
    </source>
</reference>
<dbReference type="SMR" id="D1B8S0"/>
<evidence type="ECO:0000313" key="6">
    <source>
        <dbReference type="EMBL" id="ACZ18673.1"/>
    </source>
</evidence>
<sequence>MGRFDLYGDLFDPASQGRMRAFFLNDVAPLGVIRDYARGTSIDHLSMRASMGVVVRGCVAKSLVSYGGREKLLYFLRPGEVFGEMDLLDGGSFPFVLQARERSSVSFVSKRDVEALLDRRPDRYGLFVHSMTRKFRIVSLQLANSVFNGSLGQVAEALLRLASCSDPSGDGPVVLRLTQQELASNIGCSRVAVARALRELIEMGVIERRGREMVLRDLGRLSGLRDGVR</sequence>
<dbReference type="OrthoDB" id="9127033at2"/>
<dbReference type="PROSITE" id="PS50042">
    <property type="entry name" value="CNMP_BINDING_3"/>
    <property type="match status" value="1"/>
</dbReference>
<dbReference type="PATRIC" id="fig|525903.6.peg.441"/>
<dbReference type="GO" id="GO:0003700">
    <property type="term" value="F:DNA-binding transcription factor activity"/>
    <property type="evidence" value="ECO:0007669"/>
    <property type="project" value="TreeGrafter"/>
</dbReference>
<dbReference type="GO" id="GO:0005829">
    <property type="term" value="C:cytosol"/>
    <property type="evidence" value="ECO:0007669"/>
    <property type="project" value="TreeGrafter"/>
</dbReference>
<name>D1B8S0_THEAS</name>
<dbReference type="SMART" id="SM00419">
    <property type="entry name" value="HTH_CRP"/>
    <property type="match status" value="1"/>
</dbReference>
<dbReference type="Gene3D" id="1.10.10.10">
    <property type="entry name" value="Winged helix-like DNA-binding domain superfamily/Winged helix DNA-binding domain"/>
    <property type="match status" value="1"/>
</dbReference>
<protein>
    <submittedName>
        <fullName evidence="6">Transcriptional regulator, Crp/Fnr family</fullName>
    </submittedName>
</protein>
<keyword evidence="1" id="KW-0805">Transcription regulation</keyword>
<accession>D1B8S0</accession>
<dbReference type="AlphaFoldDB" id="D1B8S0"/>
<keyword evidence="3" id="KW-0804">Transcription</keyword>
<evidence type="ECO:0000256" key="1">
    <source>
        <dbReference type="ARBA" id="ARBA00023015"/>
    </source>
</evidence>
<dbReference type="InterPro" id="IPR014710">
    <property type="entry name" value="RmlC-like_jellyroll"/>
</dbReference>
<dbReference type="InterPro" id="IPR012318">
    <property type="entry name" value="HTH_CRP"/>
</dbReference>
<evidence type="ECO:0000256" key="3">
    <source>
        <dbReference type="ARBA" id="ARBA00023163"/>
    </source>
</evidence>
<keyword evidence="2" id="KW-0238">DNA-binding</keyword>
<dbReference type="InterPro" id="IPR036388">
    <property type="entry name" value="WH-like_DNA-bd_sf"/>
</dbReference>
<evidence type="ECO:0000259" key="5">
    <source>
        <dbReference type="PROSITE" id="PS51063"/>
    </source>
</evidence>
<dbReference type="PANTHER" id="PTHR24567:SF68">
    <property type="entry name" value="DNA-BINDING TRANSCRIPTIONAL DUAL REGULATOR CRP"/>
    <property type="match status" value="1"/>
</dbReference>
<evidence type="ECO:0000256" key="2">
    <source>
        <dbReference type="ARBA" id="ARBA00023125"/>
    </source>
</evidence>
<dbReference type="CDD" id="cd00038">
    <property type="entry name" value="CAP_ED"/>
    <property type="match status" value="1"/>
</dbReference>
<dbReference type="PROSITE" id="PS51063">
    <property type="entry name" value="HTH_CRP_2"/>
    <property type="match status" value="1"/>
</dbReference>
<dbReference type="Proteomes" id="UP000002030">
    <property type="component" value="Chromosome"/>
</dbReference>
<dbReference type="eggNOG" id="COG0664">
    <property type="taxonomic scope" value="Bacteria"/>
</dbReference>
<dbReference type="KEGG" id="tai:Taci_0436"/>
<feature type="domain" description="HTH crp-type" evidence="5">
    <location>
        <begin position="148"/>
        <end position="219"/>
    </location>
</feature>
<dbReference type="SUPFAM" id="SSF46785">
    <property type="entry name" value="Winged helix' DNA-binding domain"/>
    <property type="match status" value="1"/>
</dbReference>
<dbReference type="GO" id="GO:0003677">
    <property type="term" value="F:DNA binding"/>
    <property type="evidence" value="ECO:0007669"/>
    <property type="project" value="UniProtKB-KW"/>
</dbReference>
<dbReference type="STRING" id="525903.Taci_0436"/>
<evidence type="ECO:0000313" key="7">
    <source>
        <dbReference type="Proteomes" id="UP000002030"/>
    </source>
</evidence>
<dbReference type="Gene3D" id="2.60.120.10">
    <property type="entry name" value="Jelly Rolls"/>
    <property type="match status" value="1"/>
</dbReference>
<dbReference type="EMBL" id="CP001818">
    <property type="protein sequence ID" value="ACZ18673.1"/>
    <property type="molecule type" value="Genomic_DNA"/>
</dbReference>
<dbReference type="Pfam" id="PF13545">
    <property type="entry name" value="HTH_Crp_2"/>
    <property type="match status" value="1"/>
</dbReference>
<evidence type="ECO:0000259" key="4">
    <source>
        <dbReference type="PROSITE" id="PS50042"/>
    </source>
</evidence>
<dbReference type="InterPro" id="IPR036390">
    <property type="entry name" value="WH_DNA-bd_sf"/>
</dbReference>
<dbReference type="InterPro" id="IPR000595">
    <property type="entry name" value="cNMP-bd_dom"/>
</dbReference>
<dbReference type="Pfam" id="PF00027">
    <property type="entry name" value="cNMP_binding"/>
    <property type="match status" value="1"/>
</dbReference>
<gene>
    <name evidence="6" type="ordered locus">Taci_0436</name>
</gene>
<proteinExistence type="predicted"/>
<dbReference type="PANTHER" id="PTHR24567">
    <property type="entry name" value="CRP FAMILY TRANSCRIPTIONAL REGULATORY PROTEIN"/>
    <property type="match status" value="1"/>
</dbReference>
<organism evidence="6 7">
    <name type="scientific">Thermanaerovibrio acidaminovorans (strain ATCC 49978 / DSM 6589 / Su883)</name>
    <name type="common">Selenomonas acidaminovorans</name>
    <dbReference type="NCBI Taxonomy" id="525903"/>
    <lineage>
        <taxon>Bacteria</taxon>
        <taxon>Thermotogati</taxon>
        <taxon>Synergistota</taxon>
        <taxon>Synergistia</taxon>
        <taxon>Synergistales</taxon>
        <taxon>Synergistaceae</taxon>
        <taxon>Thermanaerovibrio</taxon>
    </lineage>
</organism>